<gene>
    <name evidence="1" type="ORF">EGH23_08495</name>
</gene>
<sequence>MAPSDLHDLFMHNLEDIYYAENELLDALDELESQTESEEIASAFSEHREETQGHVDRLEEAFDILGKEPEREECEGIEGLIEEHEEFADEDPTQDVLDVHNLIAAQKTEHYEIAAYGTLAMLADRLGEDEVGDILHENLEEEKDALDELASLAEDFDYGQIAAD</sequence>
<dbReference type="InterPro" id="IPR012347">
    <property type="entry name" value="Ferritin-like"/>
</dbReference>
<dbReference type="InterPro" id="IPR009078">
    <property type="entry name" value="Ferritin-like_SF"/>
</dbReference>
<reference evidence="1 2" key="1">
    <citation type="submission" date="2021-06" db="EMBL/GenBank/DDBJ databases">
        <title>Halomicroarcula sp. a new haloarchaeum isolated from saline soil.</title>
        <authorList>
            <person name="Duran-Viseras A."/>
            <person name="Sanchez-Porro C."/>
            <person name="Ventosa A."/>
        </authorList>
    </citation>
    <scope>NUCLEOTIDE SEQUENCE [LARGE SCALE GENOMIC DNA]</scope>
    <source>
        <strain evidence="1 2">F27</strain>
    </source>
</reference>
<dbReference type="Proteomes" id="UP001430455">
    <property type="component" value="Unassembled WGS sequence"/>
</dbReference>
<proteinExistence type="predicted"/>
<dbReference type="InterPro" id="IPR010287">
    <property type="entry name" value="DUF892_YciF-like"/>
</dbReference>
<dbReference type="CDD" id="cd07909">
    <property type="entry name" value="YciF"/>
    <property type="match status" value="1"/>
</dbReference>
<organism evidence="1 2">
    <name type="scientific">Haloarcula nitratireducens</name>
    <dbReference type="NCBI Taxonomy" id="2487749"/>
    <lineage>
        <taxon>Archaea</taxon>
        <taxon>Methanobacteriati</taxon>
        <taxon>Methanobacteriota</taxon>
        <taxon>Stenosarchaea group</taxon>
        <taxon>Halobacteria</taxon>
        <taxon>Halobacteriales</taxon>
        <taxon>Haloarculaceae</taxon>
        <taxon>Haloarcula</taxon>
    </lineage>
</organism>
<dbReference type="RefSeq" id="WP_220579571.1">
    <property type="nucleotide sequence ID" value="NZ_RKLT01000002.1"/>
</dbReference>
<dbReference type="SUPFAM" id="SSF47240">
    <property type="entry name" value="Ferritin-like"/>
    <property type="match status" value="1"/>
</dbReference>
<comment type="caution">
    <text evidence="1">The sequence shown here is derived from an EMBL/GenBank/DDBJ whole genome shotgun (WGS) entry which is preliminary data.</text>
</comment>
<dbReference type="EMBL" id="RKLT01000002">
    <property type="protein sequence ID" value="MBX0294914.1"/>
    <property type="molecule type" value="Genomic_DNA"/>
</dbReference>
<evidence type="ECO:0000313" key="2">
    <source>
        <dbReference type="Proteomes" id="UP001430455"/>
    </source>
</evidence>
<dbReference type="Pfam" id="PF05974">
    <property type="entry name" value="DUF892"/>
    <property type="match status" value="1"/>
</dbReference>
<keyword evidence="2" id="KW-1185">Reference proteome</keyword>
<dbReference type="PANTHER" id="PTHR30565:SF9">
    <property type="entry name" value="PROTEIN YCIF"/>
    <property type="match status" value="1"/>
</dbReference>
<dbReference type="InterPro" id="IPR047114">
    <property type="entry name" value="YciF"/>
</dbReference>
<dbReference type="Gene3D" id="1.20.1260.10">
    <property type="match status" value="1"/>
</dbReference>
<name>A0AAW4PAH9_9EURY</name>
<evidence type="ECO:0000313" key="1">
    <source>
        <dbReference type="EMBL" id="MBX0294914.1"/>
    </source>
</evidence>
<dbReference type="PANTHER" id="PTHR30565">
    <property type="entry name" value="PROTEIN YCIF"/>
    <property type="match status" value="1"/>
</dbReference>
<protein>
    <submittedName>
        <fullName evidence="1">Ferritin-like domain-containing protein</fullName>
    </submittedName>
</protein>
<dbReference type="AlphaFoldDB" id="A0AAW4PAH9"/>
<accession>A0AAW4PAH9</accession>